<dbReference type="Proteomes" id="UP000789759">
    <property type="component" value="Unassembled WGS sequence"/>
</dbReference>
<organism evidence="1 2">
    <name type="scientific">Cetraspora pellucida</name>
    <dbReference type="NCBI Taxonomy" id="1433469"/>
    <lineage>
        <taxon>Eukaryota</taxon>
        <taxon>Fungi</taxon>
        <taxon>Fungi incertae sedis</taxon>
        <taxon>Mucoromycota</taxon>
        <taxon>Glomeromycotina</taxon>
        <taxon>Glomeromycetes</taxon>
        <taxon>Diversisporales</taxon>
        <taxon>Gigasporaceae</taxon>
        <taxon>Cetraspora</taxon>
    </lineage>
</organism>
<dbReference type="EMBL" id="CAJVQA010068380">
    <property type="protein sequence ID" value="CAG8832445.1"/>
    <property type="molecule type" value="Genomic_DNA"/>
</dbReference>
<evidence type="ECO:0000313" key="2">
    <source>
        <dbReference type="Proteomes" id="UP000789759"/>
    </source>
</evidence>
<dbReference type="AlphaFoldDB" id="A0A9N9PKW9"/>
<feature type="non-terminal residue" evidence="1">
    <location>
        <position position="65"/>
    </location>
</feature>
<protein>
    <submittedName>
        <fullName evidence="1">14684_t:CDS:1</fullName>
    </submittedName>
</protein>
<accession>A0A9N9PKW9</accession>
<gene>
    <name evidence="1" type="ORF">CPELLU_LOCUS20848</name>
</gene>
<comment type="caution">
    <text evidence="1">The sequence shown here is derived from an EMBL/GenBank/DDBJ whole genome shotgun (WGS) entry which is preliminary data.</text>
</comment>
<keyword evidence="2" id="KW-1185">Reference proteome</keyword>
<feature type="non-terminal residue" evidence="1">
    <location>
        <position position="1"/>
    </location>
</feature>
<name>A0A9N9PKW9_9GLOM</name>
<evidence type="ECO:0000313" key="1">
    <source>
        <dbReference type="EMBL" id="CAG8832445.1"/>
    </source>
</evidence>
<sequence length="65" mass="7363">GYIGVTEDKDAEYIGVTEDIKDAEYIDDTDVRNSKKLVILEVPLAALARIPEVLFTPLRRQFLPE</sequence>
<reference evidence="1" key="1">
    <citation type="submission" date="2021-06" db="EMBL/GenBank/DDBJ databases">
        <authorList>
            <person name="Kallberg Y."/>
            <person name="Tangrot J."/>
            <person name="Rosling A."/>
        </authorList>
    </citation>
    <scope>NUCLEOTIDE SEQUENCE</scope>
    <source>
        <strain evidence="1">FL966</strain>
    </source>
</reference>
<proteinExistence type="predicted"/>